<sequence>MRCRILIGGGDQEYNVQLIENLVLSRENHFEITLLKKKDNLEEDLNSNHYDLILLSEELMALASGMIPEDKEARMVLMVEGHTGYHLHGMHTLFKYQKVKEIESTINDLFLKVTAKEWVNKKYGNLKLIGCYSPAGGSGNTTIAQIISASKANQGYKVLFLSLESFPSYDMTYQGTSTDNLSDYMMHIMSKSNWMMGLEKMKCVDSASGIHYLMPAISEGDLSGFEQKMWLTWIDYMIEKSDYDYMVIDFAQDFLGKTLELIKKCHHKVFNVRGDVKGYKKWLVFSEDLNRLSEEEILKDKTVIINQVFPSSKLFVTEGDITLSFDDRLIEETVDGRIIFNSQSIAYEKIERLMRHV</sequence>
<dbReference type="Proteomes" id="UP000279029">
    <property type="component" value="Chromosome"/>
</dbReference>
<reference evidence="1 2" key="1">
    <citation type="submission" date="2018-09" db="EMBL/GenBank/DDBJ databases">
        <authorList>
            <person name="Postec A."/>
        </authorList>
    </citation>
    <scope>NUCLEOTIDE SEQUENCE [LARGE SCALE GENOMIC DNA]</scope>
    <source>
        <strain evidence="1">70B-A</strain>
    </source>
</reference>
<organism evidence="1 2">
    <name type="scientific">Petrocella atlantisensis</name>
    <dbReference type="NCBI Taxonomy" id="2173034"/>
    <lineage>
        <taxon>Bacteria</taxon>
        <taxon>Bacillati</taxon>
        <taxon>Bacillota</taxon>
        <taxon>Clostridia</taxon>
        <taxon>Lachnospirales</taxon>
        <taxon>Vallitaleaceae</taxon>
        <taxon>Petrocella</taxon>
    </lineage>
</organism>
<dbReference type="RefSeq" id="WP_125137088.1">
    <property type="nucleotide sequence ID" value="NZ_LR130778.1"/>
</dbReference>
<dbReference type="AlphaFoldDB" id="A0A3P7NX91"/>
<evidence type="ECO:0000313" key="2">
    <source>
        <dbReference type="Proteomes" id="UP000279029"/>
    </source>
</evidence>
<accession>A0A3P7NX91</accession>
<dbReference type="KEGG" id="cbar:PATL70BA_1967"/>
<protein>
    <recommendedName>
        <fullName evidence="3">AAA domain-containing protein</fullName>
    </recommendedName>
</protein>
<name>A0A3P7NX91_9FIRM</name>
<evidence type="ECO:0008006" key="3">
    <source>
        <dbReference type="Google" id="ProtNLM"/>
    </source>
</evidence>
<dbReference type="EMBL" id="LR130778">
    <property type="protein sequence ID" value="VDN47844.1"/>
    <property type="molecule type" value="Genomic_DNA"/>
</dbReference>
<evidence type="ECO:0000313" key="1">
    <source>
        <dbReference type="EMBL" id="VDN47844.1"/>
    </source>
</evidence>
<dbReference type="Gene3D" id="3.40.50.300">
    <property type="entry name" value="P-loop containing nucleotide triphosphate hydrolases"/>
    <property type="match status" value="1"/>
</dbReference>
<dbReference type="InterPro" id="IPR027417">
    <property type="entry name" value="P-loop_NTPase"/>
</dbReference>
<proteinExistence type="predicted"/>
<keyword evidence="2" id="KW-1185">Reference proteome</keyword>
<dbReference type="OrthoDB" id="3035369at2"/>
<dbReference type="Gene3D" id="3.40.50.10850">
    <property type="entry name" value="Ntrc-like two-domain protein"/>
    <property type="match status" value="1"/>
</dbReference>
<dbReference type="SUPFAM" id="SSF52540">
    <property type="entry name" value="P-loop containing nucleoside triphosphate hydrolases"/>
    <property type="match status" value="1"/>
</dbReference>
<gene>
    <name evidence="1" type="ORF">PATL70BA_1967</name>
</gene>